<comment type="similarity">
    <text evidence="2 7">Belongs to the peptidase M14 family.</text>
</comment>
<dbReference type="SMART" id="SM00631">
    <property type="entry name" value="Zn_pept"/>
    <property type="match status" value="1"/>
</dbReference>
<proteinExistence type="inferred from homology"/>
<keyword evidence="8" id="KW-0732">Signal</keyword>
<dbReference type="PROSITE" id="PS52035">
    <property type="entry name" value="PEPTIDASE_M14"/>
    <property type="match status" value="1"/>
</dbReference>
<organism evidence="10 11">
    <name type="scientific">Citricoccus nitrophenolicus</name>
    <dbReference type="NCBI Taxonomy" id="863575"/>
    <lineage>
        <taxon>Bacteria</taxon>
        <taxon>Bacillati</taxon>
        <taxon>Actinomycetota</taxon>
        <taxon>Actinomycetes</taxon>
        <taxon>Micrococcales</taxon>
        <taxon>Micrococcaceae</taxon>
        <taxon>Citricoccus</taxon>
    </lineage>
</organism>
<dbReference type="RefSeq" id="WP_347918320.1">
    <property type="nucleotide sequence ID" value="NZ_JBDXMX010000001.1"/>
</dbReference>
<dbReference type="InterPro" id="IPR000834">
    <property type="entry name" value="Peptidase_M14"/>
</dbReference>
<dbReference type="SUPFAM" id="SSF53187">
    <property type="entry name" value="Zn-dependent exopeptidases"/>
    <property type="match status" value="1"/>
</dbReference>
<evidence type="ECO:0000256" key="8">
    <source>
        <dbReference type="SAM" id="SignalP"/>
    </source>
</evidence>
<evidence type="ECO:0000313" key="10">
    <source>
        <dbReference type="EMBL" id="MEO9246332.1"/>
    </source>
</evidence>
<evidence type="ECO:0000256" key="3">
    <source>
        <dbReference type="ARBA" id="ARBA00022670"/>
    </source>
</evidence>
<keyword evidence="4" id="KW-0378">Hydrolase</keyword>
<keyword evidence="11" id="KW-1185">Reference proteome</keyword>
<dbReference type="Gene3D" id="3.40.630.10">
    <property type="entry name" value="Zn peptidases"/>
    <property type="match status" value="1"/>
</dbReference>
<name>A0ABV0IDU4_9MICC</name>
<evidence type="ECO:0000256" key="7">
    <source>
        <dbReference type="PROSITE-ProRule" id="PRU01379"/>
    </source>
</evidence>
<dbReference type="PANTHER" id="PTHR11705:SF143">
    <property type="entry name" value="SLL0236 PROTEIN"/>
    <property type="match status" value="1"/>
</dbReference>
<sequence>MACAVAMVGTALVAGPTAATADDPDRTAAHQAAVSTAAVDSQALEQSLTEAPSKGLQTPFEASNGANWTTVEQAQAFLEDLEASSERVALHEVGTSGEGRPINLMTIGSPAPKSPEDIAEGSFILFNCSIHGNEPSGREGCLQLARDMSTTSDPAWNRLLRQTTVGFIYTNPDGWVADTRGNADGTDVNRDFMALETPEAQALATVIRDWNPDVLNDLHEYGPREYYDTAALVLWPRNRNVDETIHRLSERMVNDYTGAQIEANGMTSGIYGLLIKDGVPFQQVAGDGQARILRNYAGLKHVTGQLTEAASGPVTAEEENDPLLTNRRRVSVQYASSVGSLAMISENRTRLARQSEAAAQRATEAGASQSGVVYFEGQDNMVPTTPEGAEPDPMCGYQLTGAQLEELASTLELQDVAWEENADGAFVSMAQPSRPLIPLLLDERSEFGLVAATPLDDC</sequence>
<dbReference type="EMBL" id="JBDXMX010000001">
    <property type="protein sequence ID" value="MEO9246332.1"/>
    <property type="molecule type" value="Genomic_DNA"/>
</dbReference>
<dbReference type="Proteomes" id="UP001484097">
    <property type="component" value="Unassembled WGS sequence"/>
</dbReference>
<evidence type="ECO:0000256" key="2">
    <source>
        <dbReference type="ARBA" id="ARBA00005988"/>
    </source>
</evidence>
<evidence type="ECO:0000256" key="4">
    <source>
        <dbReference type="ARBA" id="ARBA00022801"/>
    </source>
</evidence>
<evidence type="ECO:0000313" key="11">
    <source>
        <dbReference type="Proteomes" id="UP001484097"/>
    </source>
</evidence>
<keyword evidence="5" id="KW-0862">Zinc</keyword>
<dbReference type="PANTHER" id="PTHR11705">
    <property type="entry name" value="PROTEASE FAMILY M14 CARBOXYPEPTIDASE A,B"/>
    <property type="match status" value="1"/>
</dbReference>
<comment type="caution">
    <text evidence="7">Lacks conserved residue(s) required for the propagation of feature annotation.</text>
</comment>
<dbReference type="GO" id="GO:0004180">
    <property type="term" value="F:carboxypeptidase activity"/>
    <property type="evidence" value="ECO:0007669"/>
    <property type="project" value="UniProtKB-KW"/>
</dbReference>
<comment type="caution">
    <text evidence="10">The sequence shown here is derived from an EMBL/GenBank/DDBJ whole genome shotgun (WGS) entry which is preliminary data.</text>
</comment>
<keyword evidence="3" id="KW-0645">Protease</keyword>
<evidence type="ECO:0000259" key="9">
    <source>
        <dbReference type="PROSITE" id="PS52035"/>
    </source>
</evidence>
<protein>
    <submittedName>
        <fullName evidence="10">M14 family zinc carboxypeptidase</fullName>
    </submittedName>
</protein>
<evidence type="ECO:0000256" key="5">
    <source>
        <dbReference type="ARBA" id="ARBA00022833"/>
    </source>
</evidence>
<evidence type="ECO:0000256" key="6">
    <source>
        <dbReference type="ARBA" id="ARBA00023049"/>
    </source>
</evidence>
<keyword evidence="6" id="KW-0482">Metalloprotease</keyword>
<accession>A0ABV0IDU4</accession>
<feature type="domain" description="Peptidase M14" evidence="9">
    <location>
        <begin position="67"/>
        <end position="306"/>
    </location>
</feature>
<comment type="cofactor">
    <cofactor evidence="1">
        <name>Zn(2+)</name>
        <dbReference type="ChEBI" id="CHEBI:29105"/>
    </cofactor>
</comment>
<gene>
    <name evidence="10" type="ORF">ABDK96_01380</name>
</gene>
<evidence type="ECO:0000256" key="1">
    <source>
        <dbReference type="ARBA" id="ARBA00001947"/>
    </source>
</evidence>
<feature type="signal peptide" evidence="8">
    <location>
        <begin position="1"/>
        <end position="21"/>
    </location>
</feature>
<dbReference type="Pfam" id="PF00246">
    <property type="entry name" value="Peptidase_M14"/>
    <property type="match status" value="1"/>
</dbReference>
<feature type="chain" id="PRO_5046435397" evidence="8">
    <location>
        <begin position="22"/>
        <end position="458"/>
    </location>
</feature>
<keyword evidence="10" id="KW-0121">Carboxypeptidase</keyword>
<reference evidence="10 11" key="1">
    <citation type="submission" date="2024-05" db="EMBL/GenBank/DDBJ databases">
        <authorList>
            <person name="Yi C."/>
        </authorList>
    </citation>
    <scope>NUCLEOTIDE SEQUENCE [LARGE SCALE GENOMIC DNA]</scope>
    <source>
        <strain evidence="10 11">XS13</strain>
    </source>
</reference>